<name>A0ABT9ZDN2_9BACI</name>
<dbReference type="InterPro" id="IPR029787">
    <property type="entry name" value="Nucleotide_cyclase"/>
</dbReference>
<dbReference type="CDD" id="cd01949">
    <property type="entry name" value="GGDEF"/>
    <property type="match status" value="1"/>
</dbReference>
<keyword evidence="1" id="KW-1133">Transmembrane helix</keyword>
<dbReference type="PANTHER" id="PTHR45138:SF9">
    <property type="entry name" value="DIGUANYLATE CYCLASE DGCM-RELATED"/>
    <property type="match status" value="1"/>
</dbReference>
<feature type="domain" description="GGDEF" evidence="2">
    <location>
        <begin position="145"/>
        <end position="271"/>
    </location>
</feature>
<dbReference type="PANTHER" id="PTHR45138">
    <property type="entry name" value="REGULATORY COMPONENTS OF SENSORY TRANSDUCTION SYSTEM"/>
    <property type="match status" value="1"/>
</dbReference>
<dbReference type="EMBL" id="JAUSUD010000005">
    <property type="protein sequence ID" value="MDQ0230342.1"/>
    <property type="molecule type" value="Genomic_DNA"/>
</dbReference>
<keyword evidence="1" id="KW-0472">Membrane</keyword>
<feature type="transmembrane region" description="Helical" evidence="1">
    <location>
        <begin position="82"/>
        <end position="102"/>
    </location>
</feature>
<dbReference type="PROSITE" id="PS50887">
    <property type="entry name" value="GGDEF"/>
    <property type="match status" value="1"/>
</dbReference>
<evidence type="ECO:0000313" key="4">
    <source>
        <dbReference type="Proteomes" id="UP001234495"/>
    </source>
</evidence>
<feature type="transmembrane region" description="Helical" evidence="1">
    <location>
        <begin position="28"/>
        <end position="44"/>
    </location>
</feature>
<keyword evidence="4" id="KW-1185">Reference proteome</keyword>
<dbReference type="InterPro" id="IPR043128">
    <property type="entry name" value="Rev_trsase/Diguanyl_cyclase"/>
</dbReference>
<organism evidence="3 4">
    <name type="scientific">Metabacillus malikii</name>
    <dbReference type="NCBI Taxonomy" id="1504265"/>
    <lineage>
        <taxon>Bacteria</taxon>
        <taxon>Bacillati</taxon>
        <taxon>Bacillota</taxon>
        <taxon>Bacilli</taxon>
        <taxon>Bacillales</taxon>
        <taxon>Bacillaceae</taxon>
        <taxon>Metabacillus</taxon>
    </lineage>
</organism>
<dbReference type="InterPro" id="IPR050469">
    <property type="entry name" value="Diguanylate_Cyclase"/>
</dbReference>
<comment type="caution">
    <text evidence="3">The sequence shown here is derived from an EMBL/GenBank/DDBJ whole genome shotgun (WGS) entry which is preliminary data.</text>
</comment>
<proteinExistence type="predicted"/>
<feature type="transmembrane region" description="Helical" evidence="1">
    <location>
        <begin position="51"/>
        <end position="70"/>
    </location>
</feature>
<dbReference type="InterPro" id="IPR000160">
    <property type="entry name" value="GGDEF_dom"/>
</dbReference>
<dbReference type="SUPFAM" id="SSF55073">
    <property type="entry name" value="Nucleotide cyclase"/>
    <property type="match status" value="1"/>
</dbReference>
<keyword evidence="1" id="KW-0812">Transmembrane</keyword>
<accession>A0ABT9ZDN2</accession>
<gene>
    <name evidence="3" type="ORF">J2S19_001596</name>
</gene>
<evidence type="ECO:0000313" key="3">
    <source>
        <dbReference type="EMBL" id="MDQ0230342.1"/>
    </source>
</evidence>
<sequence>MINLVIVFIMFTALFINTVNNGLNENGFGTYIIWSPFFIGYIFITLKEKQAIFVMSLFLVITIVSGVLVYEGLNELARQSIIQFYFAHFVYGITMVFSRHIIRAYNLIESMKKEAYYDFLTGIANRVKVNKLLEINIKESEINNNIFSVLFFDIDRFKHINDQYGHDIGDAILKELAKLIQDNLETNELFGRWGGEEFIIISRKGLKDAVRRAELIREIVEGHAFSVVKSVTISFGVTSYTKGDTIQSILKRADIGLYESKNNGRNLVTSK</sequence>
<reference evidence="3 4" key="1">
    <citation type="submission" date="2023-07" db="EMBL/GenBank/DDBJ databases">
        <title>Genomic Encyclopedia of Type Strains, Phase IV (KMG-IV): sequencing the most valuable type-strain genomes for metagenomic binning, comparative biology and taxonomic classification.</title>
        <authorList>
            <person name="Goeker M."/>
        </authorList>
    </citation>
    <scope>NUCLEOTIDE SEQUENCE [LARGE SCALE GENOMIC DNA]</scope>
    <source>
        <strain evidence="3 4">DSM 29005</strain>
    </source>
</reference>
<dbReference type="Proteomes" id="UP001234495">
    <property type="component" value="Unassembled WGS sequence"/>
</dbReference>
<dbReference type="SMART" id="SM00267">
    <property type="entry name" value="GGDEF"/>
    <property type="match status" value="1"/>
</dbReference>
<dbReference type="Gene3D" id="3.30.70.270">
    <property type="match status" value="1"/>
</dbReference>
<dbReference type="Pfam" id="PF00990">
    <property type="entry name" value="GGDEF"/>
    <property type="match status" value="1"/>
</dbReference>
<evidence type="ECO:0000256" key="1">
    <source>
        <dbReference type="SAM" id="Phobius"/>
    </source>
</evidence>
<evidence type="ECO:0000259" key="2">
    <source>
        <dbReference type="PROSITE" id="PS50887"/>
    </source>
</evidence>
<protein>
    <submittedName>
        <fullName evidence="3">Diguanylate cyclase (GGDEF)-like protein</fullName>
    </submittedName>
</protein>
<dbReference type="NCBIfam" id="TIGR00254">
    <property type="entry name" value="GGDEF"/>
    <property type="match status" value="1"/>
</dbReference>